<reference evidence="3 4" key="1">
    <citation type="submission" date="2024-06" db="EMBL/GenBank/DDBJ databases">
        <title>The Natural Products Discovery Center: Release of the First 8490 Sequenced Strains for Exploring Actinobacteria Biosynthetic Diversity.</title>
        <authorList>
            <person name="Kalkreuter E."/>
            <person name="Kautsar S.A."/>
            <person name="Yang D."/>
            <person name="Bader C.D."/>
            <person name="Teijaro C.N."/>
            <person name="Fluegel L."/>
            <person name="Davis C.M."/>
            <person name="Simpson J.R."/>
            <person name="Lauterbach L."/>
            <person name="Steele A.D."/>
            <person name="Gui C."/>
            <person name="Meng S."/>
            <person name="Li G."/>
            <person name="Viehrig K."/>
            <person name="Ye F."/>
            <person name="Su P."/>
            <person name="Kiefer A.F."/>
            <person name="Nichols A."/>
            <person name="Cepeda A.J."/>
            <person name="Yan W."/>
            <person name="Fan B."/>
            <person name="Jiang Y."/>
            <person name="Adhikari A."/>
            <person name="Zheng C.-J."/>
            <person name="Schuster L."/>
            <person name="Cowan T.M."/>
            <person name="Smanski M.J."/>
            <person name="Chevrette M.G."/>
            <person name="De Carvalho L.P.S."/>
            <person name="Shen B."/>
        </authorList>
    </citation>
    <scope>NUCLEOTIDE SEQUENCE [LARGE SCALE GENOMIC DNA]</scope>
    <source>
        <strain evidence="3 4">NPDC050100</strain>
    </source>
</reference>
<comment type="caution">
    <text evidence="3">The sequence shown here is derived from an EMBL/GenBank/DDBJ whole genome shotgun (WGS) entry which is preliminary data.</text>
</comment>
<sequence length="321" mass="33992">MRQLEQIFRTAGVTGRLHAVDIDTGREVGLGADEPVVLASVFKVPLLVAFHRKAERGLLDPGERITVPAEGRPGGGTGLSAMLDEVTASLRDLAYLMISVSDNTSADALLARVGLDEVNAVLADLGLAGTRVEHSCAELFTAMREDAGAADMAELSQMTTDPGVIARLRVLDPARTSRSTPRDMTRLLGLIWRDEAAGPESCSAVRRLMGLQVWPHRLASGFPYDDVAVSGKTGTLPTIRNEVGVIEYPDGGRYAIAVFTRSIGTAQNQPRADAAIGSAARVAVDHLRAPFRGDGHHMTASPYVGGGGDTPRPSRQDGVHG</sequence>
<dbReference type="PANTHER" id="PTHR35333:SF3">
    <property type="entry name" value="BETA-LACTAMASE-TYPE TRANSPEPTIDASE FOLD CONTAINING PROTEIN"/>
    <property type="match status" value="1"/>
</dbReference>
<dbReference type="InterPro" id="IPR012338">
    <property type="entry name" value="Beta-lactam/transpept-like"/>
</dbReference>
<dbReference type="GO" id="GO:0016787">
    <property type="term" value="F:hydrolase activity"/>
    <property type="evidence" value="ECO:0007669"/>
    <property type="project" value="UniProtKB-KW"/>
</dbReference>
<keyword evidence="3" id="KW-0378">Hydrolase</keyword>
<evidence type="ECO:0000313" key="4">
    <source>
        <dbReference type="Proteomes" id="UP001551675"/>
    </source>
</evidence>
<dbReference type="RefSeq" id="WP_358129199.1">
    <property type="nucleotide sequence ID" value="NZ_JBFALK010000001.1"/>
</dbReference>
<accession>A0ABV3G734</accession>
<proteinExistence type="predicted"/>
<organism evidence="3 4">
    <name type="scientific">Microtetraspora glauca</name>
    <dbReference type="NCBI Taxonomy" id="1996"/>
    <lineage>
        <taxon>Bacteria</taxon>
        <taxon>Bacillati</taxon>
        <taxon>Actinomycetota</taxon>
        <taxon>Actinomycetes</taxon>
        <taxon>Streptosporangiales</taxon>
        <taxon>Streptosporangiaceae</taxon>
        <taxon>Microtetraspora</taxon>
    </lineage>
</organism>
<evidence type="ECO:0000256" key="1">
    <source>
        <dbReference type="SAM" id="MobiDB-lite"/>
    </source>
</evidence>
<feature type="compositionally biased region" description="Basic and acidic residues" evidence="1">
    <location>
        <begin position="312"/>
        <end position="321"/>
    </location>
</feature>
<dbReference type="InterPro" id="IPR045155">
    <property type="entry name" value="Beta-lactam_cat"/>
</dbReference>
<dbReference type="InterPro" id="IPR000871">
    <property type="entry name" value="Beta-lactam_class-A"/>
</dbReference>
<protein>
    <submittedName>
        <fullName evidence="3">Serine hydrolase</fullName>
    </submittedName>
</protein>
<name>A0ABV3G734_MICGL</name>
<dbReference type="Proteomes" id="UP001551675">
    <property type="component" value="Unassembled WGS sequence"/>
</dbReference>
<feature type="domain" description="Beta-lactamase class A catalytic" evidence="2">
    <location>
        <begin position="17"/>
        <end position="260"/>
    </location>
</feature>
<keyword evidence="4" id="KW-1185">Reference proteome</keyword>
<evidence type="ECO:0000313" key="3">
    <source>
        <dbReference type="EMBL" id="MEV0967444.1"/>
    </source>
</evidence>
<dbReference type="SUPFAM" id="SSF56601">
    <property type="entry name" value="beta-lactamase/transpeptidase-like"/>
    <property type="match status" value="1"/>
</dbReference>
<evidence type="ECO:0000259" key="2">
    <source>
        <dbReference type="Pfam" id="PF13354"/>
    </source>
</evidence>
<dbReference type="EMBL" id="JBFALK010000001">
    <property type="protein sequence ID" value="MEV0967444.1"/>
    <property type="molecule type" value="Genomic_DNA"/>
</dbReference>
<dbReference type="Gene3D" id="3.40.710.10">
    <property type="entry name" value="DD-peptidase/beta-lactamase superfamily"/>
    <property type="match status" value="1"/>
</dbReference>
<dbReference type="Pfam" id="PF13354">
    <property type="entry name" value="Beta-lactamase2"/>
    <property type="match status" value="1"/>
</dbReference>
<dbReference type="PANTHER" id="PTHR35333">
    <property type="entry name" value="BETA-LACTAMASE"/>
    <property type="match status" value="1"/>
</dbReference>
<gene>
    <name evidence="3" type="ORF">AB0I59_02315</name>
</gene>
<feature type="region of interest" description="Disordered" evidence="1">
    <location>
        <begin position="295"/>
        <end position="321"/>
    </location>
</feature>